<proteinExistence type="predicted"/>
<gene>
    <name evidence="2" type="ORF">K491DRAFT_713848</name>
</gene>
<evidence type="ECO:0000256" key="1">
    <source>
        <dbReference type="SAM" id="MobiDB-lite"/>
    </source>
</evidence>
<feature type="compositionally biased region" description="Low complexity" evidence="1">
    <location>
        <begin position="142"/>
        <end position="158"/>
    </location>
</feature>
<evidence type="ECO:0000313" key="2">
    <source>
        <dbReference type="EMBL" id="KAF2658076.1"/>
    </source>
</evidence>
<sequence>MADILDMAMVPPSTTDDRTRTSLRKVLKKWTSKLLNARPTSSSSHTPTLPRQPEPRASSVPRVNPQNTRPHPRHAPSPALVFAPTTETIITSPFDPRNRPRVDSATSSPQSTLRKRPPKTRRNTAPADYFPSNPEKEEMQRATSPVSTITTTITATAPPKKRHHRYRLSLSQRSSLSNISSPLRSPTFPSSASSAPVSRRGSTVRRGPYQGDGVSDSEDILRRPVRPYSVVAEGREDAG</sequence>
<accession>A0A6A6TF49</accession>
<reference evidence="2" key="1">
    <citation type="journal article" date="2020" name="Stud. Mycol.">
        <title>101 Dothideomycetes genomes: a test case for predicting lifestyles and emergence of pathogens.</title>
        <authorList>
            <person name="Haridas S."/>
            <person name="Albert R."/>
            <person name="Binder M."/>
            <person name="Bloem J."/>
            <person name="Labutti K."/>
            <person name="Salamov A."/>
            <person name="Andreopoulos B."/>
            <person name="Baker S."/>
            <person name="Barry K."/>
            <person name="Bills G."/>
            <person name="Bluhm B."/>
            <person name="Cannon C."/>
            <person name="Castanera R."/>
            <person name="Culley D."/>
            <person name="Daum C."/>
            <person name="Ezra D."/>
            <person name="Gonzalez J."/>
            <person name="Henrissat B."/>
            <person name="Kuo A."/>
            <person name="Liang C."/>
            <person name="Lipzen A."/>
            <person name="Lutzoni F."/>
            <person name="Magnuson J."/>
            <person name="Mondo S."/>
            <person name="Nolan M."/>
            <person name="Ohm R."/>
            <person name="Pangilinan J."/>
            <person name="Park H.-J."/>
            <person name="Ramirez L."/>
            <person name="Alfaro M."/>
            <person name="Sun H."/>
            <person name="Tritt A."/>
            <person name="Yoshinaga Y."/>
            <person name="Zwiers L.-H."/>
            <person name="Turgeon B."/>
            <person name="Goodwin S."/>
            <person name="Spatafora J."/>
            <person name="Crous P."/>
            <person name="Grigoriev I."/>
        </authorList>
    </citation>
    <scope>NUCLEOTIDE SEQUENCE</scope>
    <source>
        <strain evidence="2">CBS 122681</strain>
    </source>
</reference>
<feature type="compositionally biased region" description="Low complexity" evidence="1">
    <location>
        <begin position="39"/>
        <end position="49"/>
    </location>
</feature>
<feature type="compositionally biased region" description="Basic residues" evidence="1">
    <location>
        <begin position="21"/>
        <end position="31"/>
    </location>
</feature>
<organism evidence="2 3">
    <name type="scientific">Lophiostoma macrostomum CBS 122681</name>
    <dbReference type="NCBI Taxonomy" id="1314788"/>
    <lineage>
        <taxon>Eukaryota</taxon>
        <taxon>Fungi</taxon>
        <taxon>Dikarya</taxon>
        <taxon>Ascomycota</taxon>
        <taxon>Pezizomycotina</taxon>
        <taxon>Dothideomycetes</taxon>
        <taxon>Pleosporomycetidae</taxon>
        <taxon>Pleosporales</taxon>
        <taxon>Lophiostomataceae</taxon>
        <taxon>Lophiostoma</taxon>
    </lineage>
</organism>
<keyword evidence="3" id="KW-1185">Reference proteome</keyword>
<name>A0A6A6TF49_9PLEO</name>
<feature type="compositionally biased region" description="Basic residues" evidence="1">
    <location>
        <begin position="113"/>
        <end position="122"/>
    </location>
</feature>
<dbReference type="Proteomes" id="UP000799324">
    <property type="component" value="Unassembled WGS sequence"/>
</dbReference>
<dbReference type="OrthoDB" id="3801230at2759"/>
<evidence type="ECO:0000313" key="3">
    <source>
        <dbReference type="Proteomes" id="UP000799324"/>
    </source>
</evidence>
<dbReference type="EMBL" id="MU004318">
    <property type="protein sequence ID" value="KAF2658076.1"/>
    <property type="molecule type" value="Genomic_DNA"/>
</dbReference>
<dbReference type="AlphaFoldDB" id="A0A6A6TF49"/>
<protein>
    <submittedName>
        <fullName evidence="2">Uncharacterized protein</fullName>
    </submittedName>
</protein>
<feature type="compositionally biased region" description="Low complexity" evidence="1">
    <location>
        <begin position="168"/>
        <end position="201"/>
    </location>
</feature>
<feature type="region of interest" description="Disordered" evidence="1">
    <location>
        <begin position="1"/>
        <end position="239"/>
    </location>
</feature>